<organism evidence="4 5">
    <name type="scientific">Ascaris lumbricoides</name>
    <name type="common">Giant roundworm</name>
    <dbReference type="NCBI Taxonomy" id="6252"/>
    <lineage>
        <taxon>Eukaryota</taxon>
        <taxon>Metazoa</taxon>
        <taxon>Ecdysozoa</taxon>
        <taxon>Nematoda</taxon>
        <taxon>Chromadorea</taxon>
        <taxon>Rhabditida</taxon>
        <taxon>Spirurina</taxon>
        <taxon>Ascaridomorpha</taxon>
        <taxon>Ascaridoidea</taxon>
        <taxon>Ascarididae</taxon>
        <taxon>Ascaris</taxon>
    </lineage>
</organism>
<dbReference type="Proteomes" id="UP000036681">
    <property type="component" value="Unplaced"/>
</dbReference>
<dbReference type="AlphaFoldDB" id="A0A0M3HIN5"/>
<dbReference type="WBParaSite" id="ALUE_0000138001-mRNA-1">
    <property type="protein sequence ID" value="ALUE_0000138001-mRNA-1"/>
    <property type="gene ID" value="ALUE_0000138001"/>
</dbReference>
<dbReference type="GO" id="GO:0015386">
    <property type="term" value="F:potassium:proton antiporter activity"/>
    <property type="evidence" value="ECO:0007669"/>
    <property type="project" value="TreeGrafter"/>
</dbReference>
<evidence type="ECO:0000256" key="2">
    <source>
        <dbReference type="ARBA" id="ARBA00023065"/>
    </source>
</evidence>
<keyword evidence="4" id="KW-1185">Reference proteome</keyword>
<evidence type="ECO:0000256" key="3">
    <source>
        <dbReference type="SAM" id="Phobius"/>
    </source>
</evidence>
<dbReference type="InterPro" id="IPR018422">
    <property type="entry name" value="Cation/H_exchanger_CPA1"/>
</dbReference>
<keyword evidence="3" id="KW-0812">Transmembrane</keyword>
<feature type="transmembrane region" description="Helical" evidence="3">
    <location>
        <begin position="69"/>
        <end position="88"/>
    </location>
</feature>
<evidence type="ECO:0000256" key="1">
    <source>
        <dbReference type="ARBA" id="ARBA00022448"/>
    </source>
</evidence>
<dbReference type="GO" id="GO:0005886">
    <property type="term" value="C:plasma membrane"/>
    <property type="evidence" value="ECO:0007669"/>
    <property type="project" value="TreeGrafter"/>
</dbReference>
<keyword evidence="3" id="KW-0472">Membrane</keyword>
<keyword evidence="2" id="KW-0406">Ion transport</keyword>
<dbReference type="GO" id="GO:0015385">
    <property type="term" value="F:sodium:proton antiporter activity"/>
    <property type="evidence" value="ECO:0007669"/>
    <property type="project" value="InterPro"/>
</dbReference>
<name>A0A0M3HIN5_ASCLU</name>
<reference evidence="5" key="1">
    <citation type="submission" date="2017-02" db="UniProtKB">
        <authorList>
            <consortium name="WormBaseParasite"/>
        </authorList>
    </citation>
    <scope>IDENTIFICATION</scope>
</reference>
<keyword evidence="1" id="KW-0813">Transport</keyword>
<dbReference type="PANTHER" id="PTHR10110:SF92">
    <property type="entry name" value="NA(+)_H(+) EXCHANGER PROTEIN 2-RELATED"/>
    <property type="match status" value="1"/>
</dbReference>
<evidence type="ECO:0000313" key="5">
    <source>
        <dbReference type="WBParaSite" id="ALUE_0000138001-mRNA-1"/>
    </source>
</evidence>
<keyword evidence="3" id="KW-1133">Transmembrane helix</keyword>
<protein>
    <submittedName>
        <fullName evidence="5">Tripartite ATP-independent transporter, DctM component</fullName>
    </submittedName>
</protein>
<dbReference type="GO" id="GO:0098719">
    <property type="term" value="P:sodium ion import across plasma membrane"/>
    <property type="evidence" value="ECO:0007669"/>
    <property type="project" value="TreeGrafter"/>
</dbReference>
<feature type="transmembrane region" description="Helical" evidence="3">
    <location>
        <begin position="28"/>
        <end position="48"/>
    </location>
</feature>
<proteinExistence type="predicted"/>
<evidence type="ECO:0000313" key="4">
    <source>
        <dbReference type="Proteomes" id="UP000036681"/>
    </source>
</evidence>
<dbReference type="GO" id="GO:0051453">
    <property type="term" value="P:regulation of intracellular pH"/>
    <property type="evidence" value="ECO:0007669"/>
    <property type="project" value="TreeGrafter"/>
</dbReference>
<sequence>VLSLASETVIFVFLGLSTVSSDHHWNSAFIILTVVLCIVYRTLAYGGLRGAIAYGLVVALPDTLPGKKMFVTSCIIVIYWTVFLQVIFQ</sequence>
<dbReference type="PANTHER" id="PTHR10110">
    <property type="entry name" value="SODIUM/HYDROGEN EXCHANGER"/>
    <property type="match status" value="1"/>
</dbReference>
<accession>A0A0M3HIN5</accession>